<keyword evidence="3" id="KW-1185">Reference proteome</keyword>
<keyword evidence="2" id="KW-1133">Transmembrane helix</keyword>
<dbReference type="Gene3D" id="1.10.150.50">
    <property type="entry name" value="Transcription Factor, Ets-1"/>
    <property type="match status" value="1"/>
</dbReference>
<feature type="transmembrane region" description="Helical" evidence="2">
    <location>
        <begin position="12"/>
        <end position="36"/>
    </location>
</feature>
<dbReference type="Proteomes" id="UP000887574">
    <property type="component" value="Unplaced"/>
</dbReference>
<keyword evidence="2" id="KW-0812">Transmembrane</keyword>
<protein>
    <submittedName>
        <fullName evidence="4">SAM domain-containing protein</fullName>
    </submittedName>
</protein>
<organism evidence="3 4">
    <name type="scientific">Ditylenchus dipsaci</name>
    <dbReference type="NCBI Taxonomy" id="166011"/>
    <lineage>
        <taxon>Eukaryota</taxon>
        <taxon>Metazoa</taxon>
        <taxon>Ecdysozoa</taxon>
        <taxon>Nematoda</taxon>
        <taxon>Chromadorea</taxon>
        <taxon>Rhabditida</taxon>
        <taxon>Tylenchina</taxon>
        <taxon>Tylenchomorpha</taxon>
        <taxon>Sphaerularioidea</taxon>
        <taxon>Anguinidae</taxon>
        <taxon>Anguininae</taxon>
        <taxon>Ditylenchus</taxon>
    </lineage>
</organism>
<feature type="region of interest" description="Disordered" evidence="1">
    <location>
        <begin position="57"/>
        <end position="184"/>
    </location>
</feature>
<name>A0A915CZA1_9BILA</name>
<dbReference type="InterPro" id="IPR013761">
    <property type="entry name" value="SAM/pointed_sf"/>
</dbReference>
<evidence type="ECO:0000313" key="4">
    <source>
        <dbReference type="WBParaSite" id="jg14256"/>
    </source>
</evidence>
<evidence type="ECO:0000256" key="2">
    <source>
        <dbReference type="SAM" id="Phobius"/>
    </source>
</evidence>
<dbReference type="SUPFAM" id="SSF47769">
    <property type="entry name" value="SAM/Pointed domain"/>
    <property type="match status" value="1"/>
</dbReference>
<sequence length="1361" mass="155316">MAQKTSTPTAVKLLIGCALLVAFIVFVAVVVLIVLFSNSSDAIPDPVLGGQNKQSGVAIGPDANGANGLADSARIRHKRRNRGGGGGRGGRGRSGGSERDRAESRDTGNPRDSDDDSESRSEKVKKVRKELNEWLPRQTKSSSSSAPSSSGQPPKKKFLEHQSSGSSHETELSVSTLSLQETEQEREWAFSQGREELTDFYAPLEDPFAEEEQEDQLPDKRAPRRAPCNVNPYKPDDLNIDKEPEFKVIKSHVSNIALTHADMDHILKTFYCSLKFNKAVAQFIAALKKENSNCVILTEEANNQFRVKRKGHISVNFIPAVQLFFNGEVLKGRAKVTSKCDLTNASKDRICVNPCHYHCKSTLAVEQNIPEEFFGCLYEVDSLVDETLSPFFFSRKFKAKEAEEESDSEVTDDEEYDATENDDEGDDEQDEQDVDAELNEACNDEDVEDAILETMVESSGCQTEEDRTSNEEVLAKIMEHLRESNPLSFWISKPPCFFLSADLDMQKHENAIEETKKVFPILSTELYGLRMSEIYTLRIFYEGLCRWANGGIKMRLANRLKVTTVAAQRENESKSLELLKMVKELFVLRMKSMMGQDVINVVATRATMISAGLATGHFAEFLFKDSPDSAAVKNVLNFDVWTTKLNDYLHYIQWDAQIDKRVSKDFRMRTSISEAEKKVPGKLDHLMDTRAAMTIANMMLTTALGLQMLEDPHKSKSQMEKFIYPLCIPDLHYIFELHPARTFAEFQDVVYLLIGTIGVRKSSFLESYTSGSKGIRWGDIRLRRAKYTTTSEDEEDQEVRSLEKGIWYSEITIRHWKTMPNESAVAKFHIIETRNKYCPLRWILIFGIMVGAFPRDSKLDGDNTNIKCTTAAKDLYVFRKTKDGSFIENMPMSESHCRVLFAKVADKLSLPRWMISSKSMRMGSACNSVIQALLLNPRLSWTEIMGLLRFNYNWKSSTIRVYFTFWSNSMERCIEIFQNCGDPEAQISDFFPYAHRLRLDKEAYVNERSLIVETIADYLSPYWRQTSKKRIEKLKHLLVRARTYTNRNCQDSKKIVDESIDRTYAKKKRLADVLNFVALKNAEDDLKEKYIVPDINSKLPSIERMNLRHPVLVTTNLSILARNRFSFAGYDDDHNDTVVCPVISCNARIKDDKGFTEHFLHHELTVETKCPHCCFVAKSTATTTIKQLYESYRQHWVRYHRFTTACFVCRIWAPVSVYTPKTRCLTDAKHPVRLLTYCSMKYDVGKVTPIKPVSMLKPLTRDAQPLSSHRERREETTKKVVKSIDMWSINEVADFFATFGGETARQTVLEEELNGEALEVLANQSNFDELLRDTFKLKLGPRTLLQKKLKDLICENQSKRA</sequence>
<feature type="compositionally biased region" description="Basic and acidic residues" evidence="1">
    <location>
        <begin position="96"/>
        <end position="132"/>
    </location>
</feature>
<proteinExistence type="predicted"/>
<dbReference type="WBParaSite" id="jg14256">
    <property type="protein sequence ID" value="jg14256"/>
    <property type="gene ID" value="jg14256"/>
</dbReference>
<feature type="compositionally biased region" description="Low complexity" evidence="1">
    <location>
        <begin position="140"/>
        <end position="153"/>
    </location>
</feature>
<feature type="region of interest" description="Disordered" evidence="1">
    <location>
        <begin position="210"/>
        <end position="236"/>
    </location>
</feature>
<evidence type="ECO:0000256" key="1">
    <source>
        <dbReference type="SAM" id="MobiDB-lite"/>
    </source>
</evidence>
<feature type="region of interest" description="Disordered" evidence="1">
    <location>
        <begin position="403"/>
        <end position="434"/>
    </location>
</feature>
<reference evidence="4" key="1">
    <citation type="submission" date="2022-11" db="UniProtKB">
        <authorList>
            <consortium name="WormBaseParasite"/>
        </authorList>
    </citation>
    <scope>IDENTIFICATION</scope>
</reference>
<feature type="compositionally biased region" description="Polar residues" evidence="1">
    <location>
        <begin position="161"/>
        <end position="181"/>
    </location>
</feature>
<feature type="compositionally biased region" description="Gly residues" evidence="1">
    <location>
        <begin position="83"/>
        <end position="95"/>
    </location>
</feature>
<evidence type="ECO:0000313" key="3">
    <source>
        <dbReference type="Proteomes" id="UP000887574"/>
    </source>
</evidence>
<keyword evidence="2" id="KW-0472">Membrane</keyword>
<accession>A0A915CZA1</accession>